<reference evidence="6 7" key="1">
    <citation type="submission" date="2020-08" db="EMBL/GenBank/DDBJ databases">
        <title>A Genomic Blueprint of the Chicken Gut Microbiome.</title>
        <authorList>
            <person name="Gilroy R."/>
            <person name="Ravi A."/>
            <person name="Getino M."/>
            <person name="Pursley I."/>
            <person name="Horton D.L."/>
            <person name="Alikhan N.-F."/>
            <person name="Baker D."/>
            <person name="Gharbi K."/>
            <person name="Hall N."/>
            <person name="Watson M."/>
            <person name="Adriaenssens E.M."/>
            <person name="Foster-Nyarko E."/>
            <person name="Jarju S."/>
            <person name="Secka A."/>
            <person name="Antonio M."/>
            <person name="Oren A."/>
            <person name="Chaudhuri R."/>
            <person name="La Ragione R.M."/>
            <person name="Hildebrand F."/>
            <person name="Pallen M.J."/>
        </authorList>
    </citation>
    <scope>NUCLEOTIDE SEQUENCE [LARGE SCALE GENOMIC DNA]</scope>
    <source>
        <strain evidence="6 7">Re1</strain>
    </source>
</reference>
<dbReference type="Gene3D" id="3.40.50.300">
    <property type="entry name" value="P-loop containing nucleotide triphosphate hydrolases"/>
    <property type="match status" value="1"/>
</dbReference>
<dbReference type="Proteomes" id="UP000611521">
    <property type="component" value="Unassembled WGS sequence"/>
</dbReference>
<feature type="domain" description="ABC transporter" evidence="5">
    <location>
        <begin position="42"/>
        <end position="288"/>
    </location>
</feature>
<dbReference type="InterPro" id="IPR032823">
    <property type="entry name" value="BCA_ABC_TP_C"/>
</dbReference>
<dbReference type="SUPFAM" id="SSF52540">
    <property type="entry name" value="P-loop containing nucleoside triphosphate hydrolases"/>
    <property type="match status" value="1"/>
</dbReference>
<dbReference type="InterPro" id="IPR003593">
    <property type="entry name" value="AAA+_ATPase"/>
</dbReference>
<dbReference type="GO" id="GO:0005524">
    <property type="term" value="F:ATP binding"/>
    <property type="evidence" value="ECO:0007669"/>
    <property type="project" value="UniProtKB-KW"/>
</dbReference>
<dbReference type="InterPro" id="IPR017871">
    <property type="entry name" value="ABC_transporter-like_CS"/>
</dbReference>
<evidence type="ECO:0000313" key="6">
    <source>
        <dbReference type="EMBL" id="MBD8011268.1"/>
    </source>
</evidence>
<dbReference type="PROSITE" id="PS00211">
    <property type="entry name" value="ABC_TRANSPORTER_1"/>
    <property type="match status" value="1"/>
</dbReference>
<keyword evidence="1" id="KW-0813">Transport</keyword>
<dbReference type="PROSITE" id="PS50893">
    <property type="entry name" value="ABC_TRANSPORTER_2"/>
    <property type="match status" value="1"/>
</dbReference>
<protein>
    <submittedName>
        <fullName evidence="6">ABC transporter ATP-binding protein</fullName>
    </submittedName>
</protein>
<evidence type="ECO:0000259" key="5">
    <source>
        <dbReference type="PROSITE" id="PS50893"/>
    </source>
</evidence>
<dbReference type="Pfam" id="PF00005">
    <property type="entry name" value="ABC_tran"/>
    <property type="match status" value="1"/>
</dbReference>
<evidence type="ECO:0000256" key="3">
    <source>
        <dbReference type="ARBA" id="ARBA00022840"/>
    </source>
</evidence>
<evidence type="ECO:0000256" key="2">
    <source>
        <dbReference type="ARBA" id="ARBA00022741"/>
    </source>
</evidence>
<dbReference type="CDD" id="cd03219">
    <property type="entry name" value="ABC_Mj1267_LivG_branched"/>
    <property type="match status" value="1"/>
</dbReference>
<name>A0ABR8W2L6_9MICO</name>
<organism evidence="6 7">
    <name type="scientific">Microbacterium commune</name>
    <dbReference type="NCBI Taxonomy" id="2762219"/>
    <lineage>
        <taxon>Bacteria</taxon>
        <taxon>Bacillati</taxon>
        <taxon>Actinomycetota</taxon>
        <taxon>Actinomycetes</taxon>
        <taxon>Micrococcales</taxon>
        <taxon>Microbacteriaceae</taxon>
        <taxon>Microbacterium</taxon>
    </lineage>
</organism>
<dbReference type="PANTHER" id="PTHR45772">
    <property type="entry name" value="CONSERVED COMPONENT OF ABC TRANSPORTER FOR NATURAL AMINO ACIDS-RELATED"/>
    <property type="match status" value="1"/>
</dbReference>
<dbReference type="SMART" id="SM00382">
    <property type="entry name" value="AAA"/>
    <property type="match status" value="1"/>
</dbReference>
<dbReference type="RefSeq" id="WP_071642776.1">
    <property type="nucleotide sequence ID" value="NZ_JACSPX010000001.1"/>
</dbReference>
<dbReference type="InterPro" id="IPR051120">
    <property type="entry name" value="ABC_AA/LPS_Transport"/>
</dbReference>
<sequence>MSNENQPVGAADAASVPVTRQKSTGLAKGPAAPGVAKVDPILVVDGVERHFGGLTAVNVEHLEIPRGAITALIGPNGAGKTTLFNLLCGFDRPSSGTWQYDGKNLAGIPSFKVARMGQVRTFQLTKALSLLTVLENMKLGSPDQPGERFWASLVPAIWKKKEVEIERKARELLTLFKLDAKEKDFAAALSGGQRKLLEMARALMSDPQLVMLDEPMAGVNPALTQSLLEHILGLKDRGMTVLFVEHDMHMVRHIADWVVVMAEGRVVAEGPPETVMEDPAVVDAYLGAHQDVDLGAVTGRIVIPDDAGSGAAATRLREKIEAEAEAELEADAEEEKK</sequence>
<keyword evidence="3 6" id="KW-0067">ATP-binding</keyword>
<evidence type="ECO:0000256" key="1">
    <source>
        <dbReference type="ARBA" id="ARBA00022448"/>
    </source>
</evidence>
<dbReference type="InterPro" id="IPR027417">
    <property type="entry name" value="P-loop_NTPase"/>
</dbReference>
<evidence type="ECO:0000313" key="7">
    <source>
        <dbReference type="Proteomes" id="UP000611521"/>
    </source>
</evidence>
<comment type="caution">
    <text evidence="6">The sequence shown here is derived from an EMBL/GenBank/DDBJ whole genome shotgun (WGS) entry which is preliminary data.</text>
</comment>
<dbReference type="InterPro" id="IPR003439">
    <property type="entry name" value="ABC_transporter-like_ATP-bd"/>
</dbReference>
<gene>
    <name evidence="6" type="ORF">H9633_03000</name>
</gene>
<dbReference type="EMBL" id="JACSPX010000001">
    <property type="protein sequence ID" value="MBD8011268.1"/>
    <property type="molecule type" value="Genomic_DNA"/>
</dbReference>
<dbReference type="PANTHER" id="PTHR45772:SF9">
    <property type="entry name" value="CONSERVED COMPONENT OF ABC TRANSPORTER FOR NATURAL AMINO ACIDS"/>
    <property type="match status" value="1"/>
</dbReference>
<evidence type="ECO:0000256" key="4">
    <source>
        <dbReference type="SAM" id="MobiDB-lite"/>
    </source>
</evidence>
<dbReference type="Pfam" id="PF12399">
    <property type="entry name" value="BCA_ABC_TP_C"/>
    <property type="match status" value="1"/>
</dbReference>
<proteinExistence type="predicted"/>
<feature type="region of interest" description="Disordered" evidence="4">
    <location>
        <begin position="1"/>
        <end position="31"/>
    </location>
</feature>
<keyword evidence="2" id="KW-0547">Nucleotide-binding</keyword>
<keyword evidence="7" id="KW-1185">Reference proteome</keyword>
<accession>A0ABR8W2L6</accession>